<feature type="domain" description="Heterokaryon incompatibility" evidence="2">
    <location>
        <begin position="268"/>
        <end position="376"/>
    </location>
</feature>
<dbReference type="EMBL" id="FUEG01000009">
    <property type="protein sequence ID" value="SJL08176.1"/>
    <property type="molecule type" value="Genomic_DNA"/>
</dbReference>
<evidence type="ECO:0000313" key="3">
    <source>
        <dbReference type="EMBL" id="SJL08176.1"/>
    </source>
</evidence>
<evidence type="ECO:0000259" key="2">
    <source>
        <dbReference type="Pfam" id="PF06985"/>
    </source>
</evidence>
<organism evidence="3 4">
    <name type="scientific">Armillaria ostoyae</name>
    <name type="common">Armillaria root rot fungus</name>
    <dbReference type="NCBI Taxonomy" id="47428"/>
    <lineage>
        <taxon>Eukaryota</taxon>
        <taxon>Fungi</taxon>
        <taxon>Dikarya</taxon>
        <taxon>Basidiomycota</taxon>
        <taxon>Agaricomycotina</taxon>
        <taxon>Agaricomycetes</taxon>
        <taxon>Agaricomycetidae</taxon>
        <taxon>Agaricales</taxon>
        <taxon>Marasmiineae</taxon>
        <taxon>Physalacriaceae</taxon>
        <taxon>Armillaria</taxon>
    </lineage>
</organism>
<feature type="region of interest" description="Disordered" evidence="1">
    <location>
        <begin position="1"/>
        <end position="27"/>
    </location>
</feature>
<dbReference type="OMA" id="CKIVCEL"/>
<dbReference type="InterPro" id="IPR010730">
    <property type="entry name" value="HET"/>
</dbReference>
<dbReference type="AlphaFoldDB" id="A0A284RHE8"/>
<gene>
    <name evidence="3" type="ORF">ARMOST_11539</name>
</gene>
<proteinExistence type="predicted"/>
<dbReference type="PANTHER" id="PTHR33112">
    <property type="entry name" value="DOMAIN PROTEIN, PUTATIVE-RELATED"/>
    <property type="match status" value="1"/>
</dbReference>
<keyword evidence="4" id="KW-1185">Reference proteome</keyword>
<evidence type="ECO:0000256" key="1">
    <source>
        <dbReference type="SAM" id="MobiDB-lite"/>
    </source>
</evidence>
<dbReference type="STRING" id="47428.A0A284RHE8"/>
<name>A0A284RHE8_ARMOS</name>
<evidence type="ECO:0000313" key="4">
    <source>
        <dbReference type="Proteomes" id="UP000219338"/>
    </source>
</evidence>
<reference evidence="4" key="1">
    <citation type="journal article" date="2017" name="Nat. Ecol. Evol.">
        <title>Genome expansion and lineage-specific genetic innovations in the forest pathogenic fungi Armillaria.</title>
        <authorList>
            <person name="Sipos G."/>
            <person name="Prasanna A.N."/>
            <person name="Walter M.C."/>
            <person name="O'Connor E."/>
            <person name="Balint B."/>
            <person name="Krizsan K."/>
            <person name="Kiss B."/>
            <person name="Hess J."/>
            <person name="Varga T."/>
            <person name="Slot J."/>
            <person name="Riley R."/>
            <person name="Boka B."/>
            <person name="Rigling D."/>
            <person name="Barry K."/>
            <person name="Lee J."/>
            <person name="Mihaltcheva S."/>
            <person name="LaButti K."/>
            <person name="Lipzen A."/>
            <person name="Waldron R."/>
            <person name="Moloney N.M."/>
            <person name="Sperisen C."/>
            <person name="Kredics L."/>
            <person name="Vagvoelgyi C."/>
            <person name="Patrignani A."/>
            <person name="Fitzpatrick D."/>
            <person name="Nagy I."/>
            <person name="Doyle S."/>
            <person name="Anderson J.B."/>
            <person name="Grigoriev I.V."/>
            <person name="Gueldener U."/>
            <person name="Muensterkoetter M."/>
            <person name="Nagy L.G."/>
        </authorList>
    </citation>
    <scope>NUCLEOTIDE SEQUENCE [LARGE SCALE GENOMIC DNA]</scope>
    <source>
        <strain evidence="4">C18/9</strain>
    </source>
</reference>
<protein>
    <recommendedName>
        <fullName evidence="2">Heterokaryon incompatibility domain-containing protein</fullName>
    </recommendedName>
</protein>
<dbReference type="Proteomes" id="UP000219338">
    <property type="component" value="Unassembled WGS sequence"/>
</dbReference>
<dbReference type="OrthoDB" id="5125733at2759"/>
<dbReference type="PANTHER" id="PTHR33112:SF16">
    <property type="entry name" value="HETEROKARYON INCOMPATIBILITY DOMAIN-CONTAINING PROTEIN"/>
    <property type="match status" value="1"/>
</dbReference>
<dbReference type="Pfam" id="PF06985">
    <property type="entry name" value="HET"/>
    <property type="match status" value="1"/>
</dbReference>
<sequence length="732" mass="83889">MSPLPPTLSEWIDGDRESPKSINVPTEYPGVEHALPELWSALPMSLLSSDCSDSDSEPLDLTDFSMSAPAMEDVPPDIRKLVCETCWSTVFSVESFRIAWEALPENFYLRSAGFSYTTPTWRQIQRQQRRHLIKFRHRCEWCKIVCELIEKTRPRRQPPKDKMYQLRVRLDHYLGVTALSLFNEKEESHFPILTTEDDAAAKFIPDRDILPDVDSSFAYDLIKKRVLECFHHEHCSLPQCARLPTRVIDCLDPNQPRLFVSKGIKDHYVALSYVWGEGQPNRLRNRNLDSYIEGIPLENIPKTIMDAITVTHKLGFRYLWVDSFCILQDSEDDKAQEIAQIRHIFRNSYVTIIAACARKVSDGFLHDRRPTVGKLSGGESLLPFRCPDGSIGTMRLVMGGSASPIPEPANKRAWCLEERALSPRRLIYATHTLVYECQTIHDNMNGAPNFVPLYRPEDIPRLPNRIPPLSPAIPNSDLSADSEITQAWYNMVTMYTQRTLTRSRDRLNALASIAEQYHRYWPHSKYFAGLWEHQLPGSLLWGNHHRGNYRRRPDVCHAPSWSWASRDGEADMRWCRNDGMYCTVIHCAMTPAKQVNPFGEVEDGGILVLETVIQPATWSTDKDGMGDLFTVTGALPDHYGYESGQNNIGLAHGDAIEKRRDVNVYIAFVGRNFIEYQYACGLVLVPVTNQIANTRAYNYPVFRRVGSFEAPLYWSSFPETWLESKRQRITII</sequence>
<accession>A0A284RHE8</accession>